<dbReference type="Pfam" id="PF13439">
    <property type="entry name" value="Glyco_transf_4"/>
    <property type="match status" value="1"/>
</dbReference>
<name>X1P957_9ZZZZ</name>
<dbReference type="AlphaFoldDB" id="X1P957"/>
<dbReference type="PANTHER" id="PTHR45947">
    <property type="entry name" value="SULFOQUINOVOSYL TRANSFERASE SQD2"/>
    <property type="match status" value="1"/>
</dbReference>
<dbReference type="InterPro" id="IPR050194">
    <property type="entry name" value="Glycosyltransferase_grp1"/>
</dbReference>
<dbReference type="SUPFAM" id="SSF53756">
    <property type="entry name" value="UDP-Glycosyltransferase/glycogen phosphorylase"/>
    <property type="match status" value="1"/>
</dbReference>
<accession>X1P957</accession>
<reference evidence="2" key="1">
    <citation type="journal article" date="2014" name="Front. Microbiol.">
        <title>High frequency of phylogenetically diverse reductive dehalogenase-homologous genes in deep subseafloor sedimentary metagenomes.</title>
        <authorList>
            <person name="Kawai M."/>
            <person name="Futagami T."/>
            <person name="Toyoda A."/>
            <person name="Takaki Y."/>
            <person name="Nishi S."/>
            <person name="Hori S."/>
            <person name="Arai W."/>
            <person name="Tsubouchi T."/>
            <person name="Morono Y."/>
            <person name="Uchiyama I."/>
            <person name="Ito T."/>
            <person name="Fujiyama A."/>
            <person name="Inagaki F."/>
            <person name="Takami H."/>
        </authorList>
    </citation>
    <scope>NUCLEOTIDE SEQUENCE</scope>
    <source>
        <strain evidence="2">Expedition CK06-06</strain>
    </source>
</reference>
<dbReference type="Gene3D" id="3.40.50.2000">
    <property type="entry name" value="Glycogen Phosphorylase B"/>
    <property type="match status" value="1"/>
</dbReference>
<feature type="domain" description="Glycosyltransferase subfamily 4-like N-terminal" evidence="1">
    <location>
        <begin position="16"/>
        <end position="149"/>
    </location>
</feature>
<sequence length="152" mass="17581">MKIGFFTDTYLPVTHGVEVSIATFRKTLEAAGHQVYIYAPESPGYKDKNPNVFRFKSIRVIKKPEMRYAFDFLPIGHTFKEISRFKLDIAHAHTPFSLGLLAKYISGRQLIPLIYTHHTHYPEYAKVYLKEKVLLPRLAKVYSAWFSNLSNA</sequence>
<dbReference type="GO" id="GO:0016757">
    <property type="term" value="F:glycosyltransferase activity"/>
    <property type="evidence" value="ECO:0007669"/>
    <property type="project" value="TreeGrafter"/>
</dbReference>
<evidence type="ECO:0000313" key="2">
    <source>
        <dbReference type="EMBL" id="GAI38976.1"/>
    </source>
</evidence>
<dbReference type="EMBL" id="BARV01028915">
    <property type="protein sequence ID" value="GAI38976.1"/>
    <property type="molecule type" value="Genomic_DNA"/>
</dbReference>
<dbReference type="PANTHER" id="PTHR45947:SF3">
    <property type="entry name" value="SULFOQUINOVOSYL TRANSFERASE SQD2"/>
    <property type="match status" value="1"/>
</dbReference>
<organism evidence="2">
    <name type="scientific">marine sediment metagenome</name>
    <dbReference type="NCBI Taxonomy" id="412755"/>
    <lineage>
        <taxon>unclassified sequences</taxon>
        <taxon>metagenomes</taxon>
        <taxon>ecological metagenomes</taxon>
    </lineage>
</organism>
<protein>
    <recommendedName>
        <fullName evidence="1">Glycosyltransferase subfamily 4-like N-terminal domain-containing protein</fullName>
    </recommendedName>
</protein>
<dbReference type="InterPro" id="IPR028098">
    <property type="entry name" value="Glyco_trans_4-like_N"/>
</dbReference>
<comment type="caution">
    <text evidence="2">The sequence shown here is derived from an EMBL/GenBank/DDBJ whole genome shotgun (WGS) entry which is preliminary data.</text>
</comment>
<feature type="non-terminal residue" evidence="2">
    <location>
        <position position="152"/>
    </location>
</feature>
<gene>
    <name evidence="2" type="ORF">S06H3_46187</name>
</gene>
<evidence type="ECO:0000259" key="1">
    <source>
        <dbReference type="Pfam" id="PF13439"/>
    </source>
</evidence>
<proteinExistence type="predicted"/>